<protein>
    <submittedName>
        <fullName evidence="3">Uncharacterized protein</fullName>
    </submittedName>
</protein>
<dbReference type="WBParaSite" id="MBELARI_LOCUS6836">
    <property type="protein sequence ID" value="MBELARI_LOCUS6836"/>
    <property type="gene ID" value="MBELARI_LOCUS6836"/>
</dbReference>
<feature type="region of interest" description="Disordered" evidence="1">
    <location>
        <begin position="1"/>
        <end position="28"/>
    </location>
</feature>
<dbReference type="AlphaFoldDB" id="A0AAF3JAI9"/>
<name>A0AAF3JAI9_9BILA</name>
<accession>A0AAF3JAI9</accession>
<dbReference type="Proteomes" id="UP000887575">
    <property type="component" value="Unassembled WGS sequence"/>
</dbReference>
<evidence type="ECO:0000313" key="2">
    <source>
        <dbReference type="Proteomes" id="UP000887575"/>
    </source>
</evidence>
<evidence type="ECO:0000256" key="1">
    <source>
        <dbReference type="SAM" id="MobiDB-lite"/>
    </source>
</evidence>
<organism evidence="2 3">
    <name type="scientific">Mesorhabditis belari</name>
    <dbReference type="NCBI Taxonomy" id="2138241"/>
    <lineage>
        <taxon>Eukaryota</taxon>
        <taxon>Metazoa</taxon>
        <taxon>Ecdysozoa</taxon>
        <taxon>Nematoda</taxon>
        <taxon>Chromadorea</taxon>
        <taxon>Rhabditida</taxon>
        <taxon>Rhabditina</taxon>
        <taxon>Rhabditomorpha</taxon>
        <taxon>Rhabditoidea</taxon>
        <taxon>Rhabditidae</taxon>
        <taxon>Mesorhabditinae</taxon>
        <taxon>Mesorhabditis</taxon>
    </lineage>
</organism>
<reference evidence="3" key="1">
    <citation type="submission" date="2024-02" db="UniProtKB">
        <authorList>
            <consortium name="WormBaseParasite"/>
        </authorList>
    </citation>
    <scope>IDENTIFICATION</scope>
</reference>
<keyword evidence="2" id="KW-1185">Reference proteome</keyword>
<proteinExistence type="predicted"/>
<evidence type="ECO:0000313" key="3">
    <source>
        <dbReference type="WBParaSite" id="MBELARI_LOCUS6836"/>
    </source>
</evidence>
<sequence>MKNRANDDQMMVDQSKENKKNKKNFGPLNMEQYKLPDGSLDGKEIFVWYAFYDRRNRSETLLDVVRRQMNPAEYPGVGALNLDHHGLGFPDEPWDYGKFRELNIVKKGHPFESSRPQKYIYQTEYAKLPWVHEMKNFFGNKKSQMLPTEQVIYLHMRNEMTNLEGTPRIYPDFQMFEFFHDDIGWVKSCKNKIKLTEEWTRDWIENSIVRNQLNAIMQASCVVDRYFQRHLVPAMRDTFGMSKENVRKFRQSYYKIVSRYHNDLNACVWAALGNDGYTQSYKPWMASRDTIMVQILTESAVLDSIRPLTKNYRQTITESFKFLRRNLSKPLFDLSTFLKKGTIYYVS</sequence>